<gene>
    <name evidence="2" type="ORF">HND93_11395</name>
</gene>
<feature type="transmembrane region" description="Helical" evidence="1">
    <location>
        <begin position="34"/>
        <end position="52"/>
    </location>
</feature>
<comment type="caution">
    <text evidence="2">The sequence shown here is derived from an EMBL/GenBank/DDBJ whole genome shotgun (WGS) entry which is preliminary data.</text>
</comment>
<reference evidence="2 3" key="1">
    <citation type="submission" date="2020-05" db="EMBL/GenBank/DDBJ databases">
        <title>Azospirillum oleiclasticum sp. nov, a nitrogen-fixing and heavy crude oil-emulsifying bacterium isolated from the crude oil of Yumen Oilfield.</title>
        <authorList>
            <person name="Wu D."/>
            <person name="Cai M."/>
            <person name="Zhang X."/>
        </authorList>
    </citation>
    <scope>NUCLEOTIDE SEQUENCE [LARGE SCALE GENOMIC DNA]</scope>
    <source>
        <strain evidence="2 3">ROY-1-1-2</strain>
    </source>
</reference>
<dbReference type="Proteomes" id="UP000584642">
    <property type="component" value="Unassembled WGS sequence"/>
</dbReference>
<dbReference type="EMBL" id="JABFDB010000006">
    <property type="protein sequence ID" value="NYZ20319.1"/>
    <property type="molecule type" value="Genomic_DNA"/>
</dbReference>
<proteinExistence type="predicted"/>
<organism evidence="2 3">
    <name type="scientific">Azospirillum oleiclasticum</name>
    <dbReference type="NCBI Taxonomy" id="2735135"/>
    <lineage>
        <taxon>Bacteria</taxon>
        <taxon>Pseudomonadati</taxon>
        <taxon>Pseudomonadota</taxon>
        <taxon>Alphaproteobacteria</taxon>
        <taxon>Rhodospirillales</taxon>
        <taxon>Azospirillaceae</taxon>
        <taxon>Azospirillum</taxon>
    </lineage>
</organism>
<accession>A0ABX2T7Z6</accession>
<keyword evidence="1" id="KW-1133">Transmembrane helix</keyword>
<keyword evidence="1" id="KW-0812">Transmembrane</keyword>
<evidence type="ECO:0000256" key="1">
    <source>
        <dbReference type="SAM" id="Phobius"/>
    </source>
</evidence>
<sequence length="173" mass="19076">MTIAADTPAPSAPRVFFDAVLHPHRSLGPKGFRILMLALVAVSLVVGGAFLAKGAWPVFGFFGLDVLIVWLAFRANYRAARLYERVRLTSADLTVKRVDARKPERSWTFQPFWLRVSMDDPPRHESQVTLSSHGTSVVVGSFLSPDERLEFAKALNGALESWRRNPCSAAPAG</sequence>
<dbReference type="InterPro" id="IPR019253">
    <property type="entry name" value="DUF2244_TM"/>
</dbReference>
<protein>
    <submittedName>
        <fullName evidence="2">DUF2244 domain-containing protein</fullName>
    </submittedName>
</protein>
<dbReference type="InterPro" id="IPR016990">
    <property type="entry name" value="UCP032162_TM"/>
</dbReference>
<dbReference type="RefSeq" id="WP_180282075.1">
    <property type="nucleotide sequence ID" value="NZ_JABFDB010000006.1"/>
</dbReference>
<dbReference type="PIRSF" id="PIRSF032162">
    <property type="entry name" value="UCP032162_imp"/>
    <property type="match status" value="1"/>
</dbReference>
<evidence type="ECO:0000313" key="2">
    <source>
        <dbReference type="EMBL" id="NYZ20319.1"/>
    </source>
</evidence>
<dbReference type="Pfam" id="PF10003">
    <property type="entry name" value="DUF2244"/>
    <property type="match status" value="1"/>
</dbReference>
<name>A0ABX2T7Z6_9PROT</name>
<keyword evidence="1" id="KW-0472">Membrane</keyword>
<evidence type="ECO:0000313" key="3">
    <source>
        <dbReference type="Proteomes" id="UP000584642"/>
    </source>
</evidence>
<keyword evidence="3" id="KW-1185">Reference proteome</keyword>
<feature type="transmembrane region" description="Helical" evidence="1">
    <location>
        <begin position="58"/>
        <end position="77"/>
    </location>
</feature>